<evidence type="ECO:0000256" key="4">
    <source>
        <dbReference type="ARBA" id="ARBA00022679"/>
    </source>
</evidence>
<feature type="domain" description="Diacylglycerol glucosyltransferase N-terminal" evidence="6">
    <location>
        <begin position="15"/>
        <end position="174"/>
    </location>
</feature>
<dbReference type="SUPFAM" id="SSF53756">
    <property type="entry name" value="UDP-Glycosyltransferase/glycogen phosphorylase"/>
    <property type="match status" value="1"/>
</dbReference>
<dbReference type="GO" id="GO:0016020">
    <property type="term" value="C:membrane"/>
    <property type="evidence" value="ECO:0007669"/>
    <property type="project" value="UniProtKB-SubCell"/>
</dbReference>
<dbReference type="PANTHER" id="PTHR43025:SF3">
    <property type="entry name" value="MONOGALACTOSYLDIACYLGLYCEROL SYNTHASE 1, CHLOROPLASTIC"/>
    <property type="match status" value="1"/>
</dbReference>
<dbReference type="Pfam" id="PF04101">
    <property type="entry name" value="Glyco_tran_28_C"/>
    <property type="match status" value="1"/>
</dbReference>
<name>A0A2K8SIR8_9NOSO</name>
<keyword evidence="4 7" id="KW-0808">Transferase</keyword>
<keyword evidence="3 7" id="KW-0328">Glycosyltransferase</keyword>
<dbReference type="InterPro" id="IPR009695">
    <property type="entry name" value="Diacylglyc_glucosyltr_N"/>
</dbReference>
<evidence type="ECO:0000313" key="8">
    <source>
        <dbReference type="Proteomes" id="UP000232003"/>
    </source>
</evidence>
<evidence type="ECO:0000259" key="6">
    <source>
        <dbReference type="Pfam" id="PF06925"/>
    </source>
</evidence>
<dbReference type="PANTHER" id="PTHR43025">
    <property type="entry name" value="MONOGALACTOSYLDIACYLGLYCEROL SYNTHASE"/>
    <property type="match status" value="1"/>
</dbReference>
<proteinExistence type="inferred from homology"/>
<dbReference type="RefSeq" id="WP_100897600.1">
    <property type="nucleotide sequence ID" value="NZ_CAWNNC010000001.1"/>
</dbReference>
<protein>
    <submittedName>
        <fullName evidence="7">1,2-diacylglycerol 3-beta-galactosyltransferase</fullName>
    </submittedName>
</protein>
<evidence type="ECO:0000259" key="5">
    <source>
        <dbReference type="Pfam" id="PF04101"/>
    </source>
</evidence>
<evidence type="ECO:0000256" key="2">
    <source>
        <dbReference type="ARBA" id="ARBA00006962"/>
    </source>
</evidence>
<sequence length="391" mass="44057">MKKVYLMIYDLGAGHRSTANALQKVIEKRQLPWEIHIVDAFKEIIGTTAPHYVYNQLILKKDWAKIINDPFLVPSFKLQIRLSRFAWLGRFKRYWQQHQPDMVVSLLPYINGLINQSLQAVSPSVPFTTVMTDHADCPPNFWIDPQGQFLICPTQRAVEQAKNLGYTQERIFSTSGVVIHPRFSEPVNSDRKIERERLGLNPDLPTGLITFGSQGSKAMLEIADSLEKSSLNLQLIFICGRNEEIANTLRGQQSRLPRFIETFTSEIPYYMHLSDFFIGKSGSVGVSEAVAMSLPVITDCNALSMFQERPSAEWIAENEIGIVVPDFRDINQAVAKLIQPETLAQYRANAAAINNQGVFEVVDILEQILENSFSVAPSPTVETNKQLSSTV</sequence>
<gene>
    <name evidence="7" type="ORF">COO91_01218</name>
</gene>
<organism evidence="7 8">
    <name type="scientific">Nostoc flagelliforme CCNUN1</name>
    <dbReference type="NCBI Taxonomy" id="2038116"/>
    <lineage>
        <taxon>Bacteria</taxon>
        <taxon>Bacillati</taxon>
        <taxon>Cyanobacteriota</taxon>
        <taxon>Cyanophyceae</taxon>
        <taxon>Nostocales</taxon>
        <taxon>Nostocaceae</taxon>
        <taxon>Nostoc</taxon>
    </lineage>
</organism>
<dbReference type="AlphaFoldDB" id="A0A2K8SIR8"/>
<dbReference type="KEGG" id="nfl:COO91_01218"/>
<comment type="subcellular location">
    <subcellularLocation>
        <location evidence="1">Membrane</location>
    </subcellularLocation>
</comment>
<accession>A0A2K8SIR8</accession>
<evidence type="ECO:0000256" key="1">
    <source>
        <dbReference type="ARBA" id="ARBA00004370"/>
    </source>
</evidence>
<dbReference type="OrthoDB" id="9815663at2"/>
<dbReference type="InterPro" id="IPR007235">
    <property type="entry name" value="Glyco_trans_28_C"/>
</dbReference>
<feature type="domain" description="Glycosyl transferase family 28 C-terminal" evidence="5">
    <location>
        <begin position="208"/>
        <end position="298"/>
    </location>
</feature>
<dbReference type="Gene3D" id="3.40.50.2000">
    <property type="entry name" value="Glycogen Phosphorylase B"/>
    <property type="match status" value="1"/>
</dbReference>
<comment type="similarity">
    <text evidence="2">Belongs to the glycosyltransferase 28 family.</text>
</comment>
<dbReference type="Proteomes" id="UP000232003">
    <property type="component" value="Chromosome"/>
</dbReference>
<dbReference type="EMBL" id="CP024785">
    <property type="protein sequence ID" value="AUB35342.1"/>
    <property type="molecule type" value="Genomic_DNA"/>
</dbReference>
<evidence type="ECO:0000256" key="3">
    <source>
        <dbReference type="ARBA" id="ARBA00022676"/>
    </source>
</evidence>
<evidence type="ECO:0000313" key="7">
    <source>
        <dbReference type="EMBL" id="AUB35342.1"/>
    </source>
</evidence>
<dbReference type="Pfam" id="PF06925">
    <property type="entry name" value="MGDG_synth"/>
    <property type="match status" value="1"/>
</dbReference>
<dbReference type="GO" id="GO:0016758">
    <property type="term" value="F:hexosyltransferase activity"/>
    <property type="evidence" value="ECO:0007669"/>
    <property type="project" value="InterPro"/>
</dbReference>
<dbReference type="InterPro" id="IPR050519">
    <property type="entry name" value="Glycosyltransf_28_UgtP"/>
</dbReference>
<dbReference type="GO" id="GO:0009247">
    <property type="term" value="P:glycolipid biosynthetic process"/>
    <property type="evidence" value="ECO:0007669"/>
    <property type="project" value="InterPro"/>
</dbReference>
<reference evidence="7 8" key="1">
    <citation type="submission" date="2017-11" db="EMBL/GenBank/DDBJ databases">
        <title>Complete genome of a free-living desiccation-tolerant cyanobacterium and its photosynthetic adaptation to extreme terrestrial habitat.</title>
        <authorList>
            <person name="Shang J."/>
        </authorList>
    </citation>
    <scope>NUCLEOTIDE SEQUENCE [LARGE SCALE GENOMIC DNA]</scope>
    <source>
        <strain evidence="7 8">CCNUN1</strain>
    </source>
</reference>
<keyword evidence="8" id="KW-1185">Reference proteome</keyword>